<feature type="transmembrane region" description="Helical" evidence="6">
    <location>
        <begin position="664"/>
        <end position="687"/>
    </location>
</feature>
<dbReference type="InterPro" id="IPR050250">
    <property type="entry name" value="Macrolide_Exporter_MacB"/>
</dbReference>
<feature type="transmembrane region" description="Helical" evidence="6">
    <location>
        <begin position="417"/>
        <end position="438"/>
    </location>
</feature>
<keyword evidence="10" id="KW-1185">Reference proteome</keyword>
<feature type="domain" description="ABC3 transporter permease C-terminal" evidence="7">
    <location>
        <begin position="282"/>
        <end position="396"/>
    </location>
</feature>
<sequence>MIKNYLKTSFRNLTRQKGYTLINILGLGVGLATCMLILLWALDEWKYDGFHDKSDRIYSVMINNIYPDGEIKTHGATPSILAQAIEQEIPEAEMISRTSMNEKLIIKHEKNSFLENGFYAEPTLFEIFSFPFLKGGIETANGDKNAIVISENLAEKLFADLDPIGKVVEVQQHQLVVTGVFADIPAQSTIQFDFVLPFEIFLDENPWTHNWQSGGTRTYVALHPDVDLASVNLKLSPLVTKNCGECTSSPFLFQYSRSRLHSKFQNGQEAGGNIEKVILFCLIGFIVLLMACINFTNLATARASTRGKEVGVRKVIGANRQGLIQQFLLESTILSLMALGVSLALVNILLPYFSDVTGKNITWGDLDYLFFIGTCLLTLACGLLAGGYPAFFLSSFKPISVLKGGKSLMLTGSRLRKSLVVIQLAASVTLVIGSLTVYSQLDYITKKDLGYEKENVIIIDPPQEVLRSPEVFKQGLLDFQGIQSAGFAGSDILTIPITTDEVSWTGKPEGNTVFFKLLRCDHDFLPTLGIPMVAGRNFPIEQQQTPLYLLNKKAIEVMGIDAEDAIGMELDVWKGLGQVIGVTEDFHNNSLREDIEPMVFMYSTDIGFHYYIKTKSGYTIDESLAHIEKTMKRLSPDQPFEYSFLDEAFEREYRMEKVLGKLSLGFTIVALLIVCLGLFGLSSFAAAKRVKEMGIRKVFGASPGQLWTLLCKDFAVLTSVGLLIGFPVAWYLAKTYLASFAYHATLGVGVYLYTGIGLLVIALLTVTFQSLKVALINPVNSLRDE</sequence>
<evidence type="ECO:0000256" key="2">
    <source>
        <dbReference type="ARBA" id="ARBA00022475"/>
    </source>
</evidence>
<gene>
    <name evidence="9" type="ORF">ACFSKL_18035</name>
</gene>
<comment type="subcellular location">
    <subcellularLocation>
        <location evidence="1">Cell membrane</location>
        <topology evidence="1">Multi-pass membrane protein</topology>
    </subcellularLocation>
</comment>
<evidence type="ECO:0000313" key="10">
    <source>
        <dbReference type="Proteomes" id="UP001597361"/>
    </source>
</evidence>
<dbReference type="PANTHER" id="PTHR30572">
    <property type="entry name" value="MEMBRANE COMPONENT OF TRANSPORTER-RELATED"/>
    <property type="match status" value="1"/>
</dbReference>
<accession>A0ABW4VSX2</accession>
<reference evidence="10" key="1">
    <citation type="journal article" date="2019" name="Int. J. Syst. Evol. Microbiol.">
        <title>The Global Catalogue of Microorganisms (GCM) 10K type strain sequencing project: providing services to taxonomists for standard genome sequencing and annotation.</title>
        <authorList>
            <consortium name="The Broad Institute Genomics Platform"/>
            <consortium name="The Broad Institute Genome Sequencing Center for Infectious Disease"/>
            <person name="Wu L."/>
            <person name="Ma J."/>
        </authorList>
    </citation>
    <scope>NUCLEOTIDE SEQUENCE [LARGE SCALE GENOMIC DNA]</scope>
    <source>
        <strain evidence="10">CGMCC 1.15180</strain>
    </source>
</reference>
<evidence type="ECO:0000256" key="5">
    <source>
        <dbReference type="ARBA" id="ARBA00023136"/>
    </source>
</evidence>
<evidence type="ECO:0000313" key="9">
    <source>
        <dbReference type="EMBL" id="MFD2036710.1"/>
    </source>
</evidence>
<evidence type="ECO:0000259" key="8">
    <source>
        <dbReference type="Pfam" id="PF12704"/>
    </source>
</evidence>
<dbReference type="Pfam" id="PF12704">
    <property type="entry name" value="MacB_PCD"/>
    <property type="match status" value="1"/>
</dbReference>
<feature type="transmembrane region" description="Helical" evidence="6">
    <location>
        <begin position="714"/>
        <end position="733"/>
    </location>
</feature>
<evidence type="ECO:0000259" key="7">
    <source>
        <dbReference type="Pfam" id="PF02687"/>
    </source>
</evidence>
<feature type="transmembrane region" description="Helical" evidence="6">
    <location>
        <begin position="277"/>
        <end position="299"/>
    </location>
</feature>
<feature type="domain" description="MacB-like periplasmic core" evidence="8">
    <location>
        <begin position="20"/>
        <end position="232"/>
    </location>
</feature>
<feature type="transmembrane region" description="Helical" evidence="6">
    <location>
        <begin position="21"/>
        <end position="42"/>
    </location>
</feature>
<keyword evidence="3 6" id="KW-0812">Transmembrane</keyword>
<proteinExistence type="predicted"/>
<evidence type="ECO:0000256" key="1">
    <source>
        <dbReference type="ARBA" id="ARBA00004651"/>
    </source>
</evidence>
<dbReference type="PANTHER" id="PTHR30572:SF18">
    <property type="entry name" value="ABC-TYPE MACROLIDE FAMILY EXPORT SYSTEM PERMEASE COMPONENT 2"/>
    <property type="match status" value="1"/>
</dbReference>
<keyword evidence="2" id="KW-1003">Cell membrane</keyword>
<dbReference type="InterPro" id="IPR025857">
    <property type="entry name" value="MacB_PCD"/>
</dbReference>
<dbReference type="InterPro" id="IPR003838">
    <property type="entry name" value="ABC3_permease_C"/>
</dbReference>
<feature type="domain" description="ABC3 transporter permease C-terminal" evidence="7">
    <location>
        <begin position="666"/>
        <end position="778"/>
    </location>
</feature>
<dbReference type="RefSeq" id="WP_376888010.1">
    <property type="nucleotide sequence ID" value="NZ_JBHUHR010000045.1"/>
</dbReference>
<feature type="transmembrane region" description="Helical" evidence="6">
    <location>
        <begin position="370"/>
        <end position="396"/>
    </location>
</feature>
<protein>
    <submittedName>
        <fullName evidence="9">ABC transporter permease</fullName>
    </submittedName>
</protein>
<evidence type="ECO:0000256" key="4">
    <source>
        <dbReference type="ARBA" id="ARBA00022989"/>
    </source>
</evidence>
<dbReference type="EMBL" id="JBHUHR010000045">
    <property type="protein sequence ID" value="MFD2036710.1"/>
    <property type="molecule type" value="Genomic_DNA"/>
</dbReference>
<evidence type="ECO:0000256" key="3">
    <source>
        <dbReference type="ARBA" id="ARBA00022692"/>
    </source>
</evidence>
<comment type="caution">
    <text evidence="9">The sequence shown here is derived from an EMBL/GenBank/DDBJ whole genome shotgun (WGS) entry which is preliminary data.</text>
</comment>
<name>A0ABW4VSX2_9BACT</name>
<dbReference type="Pfam" id="PF02687">
    <property type="entry name" value="FtsX"/>
    <property type="match status" value="2"/>
</dbReference>
<evidence type="ECO:0000256" key="6">
    <source>
        <dbReference type="SAM" id="Phobius"/>
    </source>
</evidence>
<feature type="transmembrane region" description="Helical" evidence="6">
    <location>
        <begin position="327"/>
        <end position="350"/>
    </location>
</feature>
<feature type="transmembrane region" description="Helical" evidence="6">
    <location>
        <begin position="739"/>
        <end position="766"/>
    </location>
</feature>
<dbReference type="Proteomes" id="UP001597361">
    <property type="component" value="Unassembled WGS sequence"/>
</dbReference>
<organism evidence="9 10">
    <name type="scientific">Belliella marina</name>
    <dbReference type="NCBI Taxonomy" id="1644146"/>
    <lineage>
        <taxon>Bacteria</taxon>
        <taxon>Pseudomonadati</taxon>
        <taxon>Bacteroidota</taxon>
        <taxon>Cytophagia</taxon>
        <taxon>Cytophagales</taxon>
        <taxon>Cyclobacteriaceae</taxon>
        <taxon>Belliella</taxon>
    </lineage>
</organism>
<keyword evidence="5 6" id="KW-0472">Membrane</keyword>
<keyword evidence="4 6" id="KW-1133">Transmembrane helix</keyword>